<sequence length="64" mass="7226">MSPEPKVKAVRPFTLSDTEAACASNFEDGWLAWELISVRPIQTTDRILAARGIYNVDWQSPDNF</sequence>
<organism evidence="1 2">
    <name type="scientific">Ochrobactrum quorumnocens</name>
    <dbReference type="NCBI Taxonomy" id="271865"/>
    <lineage>
        <taxon>Bacteria</taxon>
        <taxon>Pseudomonadati</taxon>
        <taxon>Pseudomonadota</taxon>
        <taxon>Alphaproteobacteria</taxon>
        <taxon>Hyphomicrobiales</taxon>
        <taxon>Brucellaceae</taxon>
        <taxon>Brucella/Ochrobactrum group</taxon>
        <taxon>Ochrobactrum</taxon>
    </lineage>
</organism>
<reference evidence="1 2" key="1">
    <citation type="submission" date="2017-07" db="EMBL/GenBank/DDBJ databases">
        <title>Phylogenetic study on the rhizospheric bacterium Ochrobactrum sp. A44.</title>
        <authorList>
            <person name="Krzyzanowska D.M."/>
            <person name="Ossowicki A."/>
            <person name="Rajewska M."/>
            <person name="Maciag T."/>
            <person name="Kaczynski Z."/>
            <person name="Czerwicka M."/>
            <person name="Jafra S."/>
        </authorList>
    </citation>
    <scope>NUCLEOTIDE SEQUENCE [LARGE SCALE GENOMIC DNA]</scope>
    <source>
        <strain evidence="1 2">A44</strain>
    </source>
</reference>
<dbReference type="EMBL" id="CP022603">
    <property type="protein sequence ID" value="ASV83667.1"/>
    <property type="molecule type" value="Genomic_DNA"/>
</dbReference>
<dbReference type="OrthoDB" id="9342715at2"/>
<dbReference type="AlphaFoldDB" id="A0A248UA47"/>
<dbReference type="KEGG" id="och:CES85_4449"/>
<dbReference type="RefSeq" id="WP_095444592.1">
    <property type="nucleotide sequence ID" value="NZ_CP022603.1"/>
</dbReference>
<accession>A0A248UA47</accession>
<gene>
    <name evidence="1" type="ORF">CES85_4449</name>
</gene>
<name>A0A248UA47_9HYPH</name>
<evidence type="ECO:0000313" key="1">
    <source>
        <dbReference type="EMBL" id="ASV83667.1"/>
    </source>
</evidence>
<dbReference type="Proteomes" id="UP000215256">
    <property type="component" value="Chromosome 2"/>
</dbReference>
<evidence type="ECO:0000313" key="2">
    <source>
        <dbReference type="Proteomes" id="UP000215256"/>
    </source>
</evidence>
<protein>
    <submittedName>
        <fullName evidence="1">Uncharacterized protein</fullName>
    </submittedName>
</protein>
<proteinExistence type="predicted"/>